<dbReference type="Proteomes" id="UP000310016">
    <property type="component" value="Unassembled WGS sequence"/>
</dbReference>
<dbReference type="RefSeq" id="WP_136771587.1">
    <property type="nucleotide sequence ID" value="NZ_CP156074.1"/>
</dbReference>
<dbReference type="OrthoDB" id="9769613at2"/>
<dbReference type="Gene3D" id="1.10.8.1040">
    <property type="match status" value="1"/>
</dbReference>
<dbReference type="InterPro" id="IPR027304">
    <property type="entry name" value="Trigger_fact/SurA_dom_sf"/>
</dbReference>
<reference evidence="8 9" key="1">
    <citation type="submission" date="2019-04" db="EMBL/GenBank/DDBJ databases">
        <title>Chitiniphilus eburnea sp. nov., a novel chitinolytic bacterium isolated from aquaculture sludge.</title>
        <authorList>
            <person name="Sheng M."/>
        </authorList>
    </citation>
    <scope>NUCLEOTIDE SEQUENCE [LARGE SCALE GENOMIC DNA]</scope>
    <source>
        <strain evidence="8 9">HX-2-15</strain>
    </source>
</reference>
<evidence type="ECO:0000256" key="5">
    <source>
        <dbReference type="ARBA" id="ARBA00023235"/>
    </source>
</evidence>
<keyword evidence="5 6" id="KW-0413">Isomerase</keyword>
<dbReference type="PANTHER" id="PTHR47245">
    <property type="entry name" value="PEPTIDYLPROLYL ISOMERASE"/>
    <property type="match status" value="1"/>
</dbReference>
<protein>
    <recommendedName>
        <fullName evidence="3">peptidylprolyl isomerase</fullName>
        <ecNumber evidence="3">5.2.1.8</ecNumber>
    </recommendedName>
</protein>
<dbReference type="AlphaFoldDB" id="A0A4U0QCD4"/>
<dbReference type="PANTHER" id="PTHR47245:SF2">
    <property type="entry name" value="PEPTIDYL-PROLYL CIS-TRANS ISOMERASE HP_0175-RELATED"/>
    <property type="match status" value="1"/>
</dbReference>
<dbReference type="Gene3D" id="3.10.50.40">
    <property type="match status" value="1"/>
</dbReference>
<dbReference type="PROSITE" id="PS01096">
    <property type="entry name" value="PPIC_PPIASE_1"/>
    <property type="match status" value="1"/>
</dbReference>
<name>A0A4U0QCD4_9NEIS</name>
<evidence type="ECO:0000256" key="2">
    <source>
        <dbReference type="ARBA" id="ARBA00007656"/>
    </source>
</evidence>
<dbReference type="SUPFAM" id="SSF109998">
    <property type="entry name" value="Triger factor/SurA peptide-binding domain-like"/>
    <property type="match status" value="1"/>
</dbReference>
<evidence type="ECO:0000313" key="8">
    <source>
        <dbReference type="EMBL" id="TJZ79073.1"/>
    </source>
</evidence>
<comment type="similarity">
    <text evidence="2">Belongs to the PpiC/parvulin rotamase family.</text>
</comment>
<evidence type="ECO:0000259" key="7">
    <source>
        <dbReference type="PROSITE" id="PS50198"/>
    </source>
</evidence>
<feature type="domain" description="PpiC" evidence="7">
    <location>
        <begin position="92"/>
        <end position="192"/>
    </location>
</feature>
<keyword evidence="9" id="KW-1185">Reference proteome</keyword>
<dbReference type="PROSITE" id="PS50198">
    <property type="entry name" value="PPIC_PPIASE_2"/>
    <property type="match status" value="1"/>
</dbReference>
<evidence type="ECO:0000313" key="9">
    <source>
        <dbReference type="Proteomes" id="UP000310016"/>
    </source>
</evidence>
<sequence length="242" mass="26061">MAITVNGVAISEAEINEAVEQANDAPGARDAITQELILRELLTQQARKEGITNPDADAAIGELLEANIKVEAPSEADCRSFYEENPQSFVRGEQVEAAHILFAVEDATSAGLVRARAEGVLAEVKAEPYKFAAVAREQSACPSGKQGGELGRFGRGQMVPEFEAAAFSLKEGEVSPELVETQFGFHIIKAGAKHGGEKVTFEEAHERLAGFLTEMANRRAMNEYLTRLVGEAKVEGYTLPTP</sequence>
<dbReference type="InterPro" id="IPR046357">
    <property type="entry name" value="PPIase_dom_sf"/>
</dbReference>
<evidence type="ECO:0000256" key="3">
    <source>
        <dbReference type="ARBA" id="ARBA00013194"/>
    </source>
</evidence>
<dbReference type="Pfam" id="PF00639">
    <property type="entry name" value="Rotamase"/>
    <property type="match status" value="1"/>
</dbReference>
<gene>
    <name evidence="8" type="ORF">FAZ21_01960</name>
</gene>
<organism evidence="8 9">
    <name type="scientific">Chitiniphilus eburneus</name>
    <dbReference type="NCBI Taxonomy" id="2571148"/>
    <lineage>
        <taxon>Bacteria</taxon>
        <taxon>Pseudomonadati</taxon>
        <taxon>Pseudomonadota</taxon>
        <taxon>Betaproteobacteria</taxon>
        <taxon>Neisseriales</taxon>
        <taxon>Chitinibacteraceae</taxon>
        <taxon>Chitiniphilus</taxon>
    </lineage>
</organism>
<comment type="caution">
    <text evidence="8">The sequence shown here is derived from an EMBL/GenBank/DDBJ whole genome shotgun (WGS) entry which is preliminary data.</text>
</comment>
<dbReference type="EC" id="5.2.1.8" evidence="3"/>
<evidence type="ECO:0000256" key="4">
    <source>
        <dbReference type="ARBA" id="ARBA00023110"/>
    </source>
</evidence>
<dbReference type="InterPro" id="IPR050245">
    <property type="entry name" value="PrsA_foldase"/>
</dbReference>
<accession>A0A4U0QCD4</accession>
<dbReference type="GO" id="GO:0003755">
    <property type="term" value="F:peptidyl-prolyl cis-trans isomerase activity"/>
    <property type="evidence" value="ECO:0007669"/>
    <property type="project" value="UniProtKB-KW"/>
</dbReference>
<dbReference type="EMBL" id="SUMF01000001">
    <property type="protein sequence ID" value="TJZ79073.1"/>
    <property type="molecule type" value="Genomic_DNA"/>
</dbReference>
<dbReference type="InterPro" id="IPR023058">
    <property type="entry name" value="PPIase_PpiC_CS"/>
</dbReference>
<proteinExistence type="inferred from homology"/>
<comment type="catalytic activity">
    <reaction evidence="1">
        <text>[protein]-peptidylproline (omega=180) = [protein]-peptidylproline (omega=0)</text>
        <dbReference type="Rhea" id="RHEA:16237"/>
        <dbReference type="Rhea" id="RHEA-COMP:10747"/>
        <dbReference type="Rhea" id="RHEA-COMP:10748"/>
        <dbReference type="ChEBI" id="CHEBI:83833"/>
        <dbReference type="ChEBI" id="CHEBI:83834"/>
        <dbReference type="EC" id="5.2.1.8"/>
    </reaction>
</comment>
<evidence type="ECO:0000256" key="6">
    <source>
        <dbReference type="PROSITE-ProRule" id="PRU00278"/>
    </source>
</evidence>
<dbReference type="InterPro" id="IPR000297">
    <property type="entry name" value="PPIase_PpiC"/>
</dbReference>
<keyword evidence="4 6" id="KW-0697">Rotamase</keyword>
<dbReference type="SUPFAM" id="SSF54534">
    <property type="entry name" value="FKBP-like"/>
    <property type="match status" value="1"/>
</dbReference>
<evidence type="ECO:0000256" key="1">
    <source>
        <dbReference type="ARBA" id="ARBA00000971"/>
    </source>
</evidence>